<feature type="domain" description="Condensin complex subunit 1 N-terminal" evidence="13">
    <location>
        <begin position="87"/>
        <end position="250"/>
    </location>
</feature>
<dbReference type="GO" id="GO:0000796">
    <property type="term" value="C:condensin complex"/>
    <property type="evidence" value="ECO:0007669"/>
    <property type="project" value="TreeGrafter"/>
</dbReference>
<evidence type="ECO:0000256" key="2">
    <source>
        <dbReference type="ARBA" id="ARBA00004286"/>
    </source>
</evidence>
<dbReference type="GO" id="GO:0010032">
    <property type="term" value="P:meiotic chromosome condensation"/>
    <property type="evidence" value="ECO:0007669"/>
    <property type="project" value="TreeGrafter"/>
</dbReference>
<evidence type="ECO:0000256" key="4">
    <source>
        <dbReference type="ARBA" id="ARBA00022454"/>
    </source>
</evidence>
<gene>
    <name evidence="14" type="primary">YCS4</name>
    <name evidence="14" type="ORF">TWF696_009391</name>
</gene>
<comment type="function">
    <text evidence="10">Regulatory subunit of the condensin complex, a complex required for conversion of interphase chromatin into mitotic-like condense chromosomes. The condensin complex probably introduces positive supercoils into relaxed DNA in the presence of type I topoisomerases and converts nicked DNA into positive knotted forms in the presence of type II topoisomerases.</text>
</comment>
<feature type="region of interest" description="Disordered" evidence="11">
    <location>
        <begin position="504"/>
        <end position="523"/>
    </location>
</feature>
<protein>
    <recommendedName>
        <fullName evidence="10">Condensin complex subunit 1</fullName>
    </recommendedName>
</protein>
<comment type="subcellular location">
    <subcellularLocation>
        <location evidence="2">Chromosome</location>
    </subcellularLocation>
    <subcellularLocation>
        <location evidence="1">Nucleus</location>
    </subcellularLocation>
</comment>
<keyword evidence="15" id="KW-1185">Reference proteome</keyword>
<dbReference type="PANTHER" id="PTHR14222">
    <property type="entry name" value="CONDENSIN"/>
    <property type="match status" value="1"/>
</dbReference>
<evidence type="ECO:0000256" key="5">
    <source>
        <dbReference type="ARBA" id="ARBA00022618"/>
    </source>
</evidence>
<dbReference type="GO" id="GO:0005634">
    <property type="term" value="C:nucleus"/>
    <property type="evidence" value="ECO:0007669"/>
    <property type="project" value="UniProtKB-SubCell"/>
</dbReference>
<organism evidence="14 15">
    <name type="scientific">Orbilia brochopaga</name>
    <dbReference type="NCBI Taxonomy" id="3140254"/>
    <lineage>
        <taxon>Eukaryota</taxon>
        <taxon>Fungi</taxon>
        <taxon>Dikarya</taxon>
        <taxon>Ascomycota</taxon>
        <taxon>Pezizomycotina</taxon>
        <taxon>Orbiliomycetes</taxon>
        <taxon>Orbiliales</taxon>
        <taxon>Orbiliaceae</taxon>
        <taxon>Orbilia</taxon>
    </lineage>
</organism>
<dbReference type="AlphaFoldDB" id="A0AAV9UIR4"/>
<evidence type="ECO:0000256" key="3">
    <source>
        <dbReference type="ARBA" id="ARBA00009606"/>
    </source>
</evidence>
<dbReference type="SUPFAM" id="SSF48371">
    <property type="entry name" value="ARM repeat"/>
    <property type="match status" value="1"/>
</dbReference>
<dbReference type="InterPro" id="IPR026971">
    <property type="entry name" value="CND1/NCAPD3"/>
</dbReference>
<feature type="region of interest" description="Disordered" evidence="11">
    <location>
        <begin position="145"/>
        <end position="168"/>
    </location>
</feature>
<dbReference type="Gene3D" id="1.25.10.10">
    <property type="entry name" value="Leucine-rich Repeat Variant"/>
    <property type="match status" value="2"/>
</dbReference>
<comment type="caution">
    <text evidence="14">The sequence shown here is derived from an EMBL/GenBank/DDBJ whole genome shotgun (WGS) entry which is preliminary data.</text>
</comment>
<name>A0AAV9UIR4_9PEZI</name>
<dbReference type="EMBL" id="JAVHNQ010000008">
    <property type="protein sequence ID" value="KAK6341084.1"/>
    <property type="molecule type" value="Genomic_DNA"/>
</dbReference>
<dbReference type="GO" id="GO:0007076">
    <property type="term" value="P:mitotic chromosome condensation"/>
    <property type="evidence" value="ECO:0007669"/>
    <property type="project" value="InterPro"/>
</dbReference>
<dbReference type="InterPro" id="IPR024324">
    <property type="entry name" value="Condensin_cplx_su1_N"/>
</dbReference>
<reference evidence="14 15" key="1">
    <citation type="submission" date="2019-10" db="EMBL/GenBank/DDBJ databases">
        <authorList>
            <person name="Palmer J.M."/>
        </authorList>
    </citation>
    <scope>NUCLEOTIDE SEQUENCE [LARGE SCALE GENOMIC DNA]</scope>
    <source>
        <strain evidence="14 15">TWF696</strain>
    </source>
</reference>
<dbReference type="GO" id="GO:0000779">
    <property type="term" value="C:condensed chromosome, centromeric region"/>
    <property type="evidence" value="ECO:0007669"/>
    <property type="project" value="TreeGrafter"/>
</dbReference>
<evidence type="ECO:0000313" key="14">
    <source>
        <dbReference type="EMBL" id="KAK6341084.1"/>
    </source>
</evidence>
<evidence type="ECO:0000256" key="10">
    <source>
        <dbReference type="PIRNR" id="PIRNR017127"/>
    </source>
</evidence>
<sequence length="1178" mass="130871">MDGSRHRFNLASSLQSYSDDPGTISCPDADPGLITESGEPLTLTQINPILDPIVEAVTIDPDAILKDDNFDNLQCLLKSFPSIPSICASKVLDLISSGLAAETTLAHAELESDDPDGLEPHKQLLEAYGFLLQWCIGATESRLEDKSNTTTSSNRGGRGAKSKSTKGGANIWDSSGQLLSTLEIMAKVMKLKLSKMFLTTSERDAFVGLFTRPVYLILENEQRLKSIPTKMHCFKILCLAVKHHGHAFGAQIAIVQNLSYFEHLSEPMAEFLQILEEQFDYPQLADEVLREVSNKQFNTNDTKGPKSISTFLVKLSEVAPRLVLKQMTLLVKQLDSESYALRCAIIEVCGNLIADLTKEDERTNSHKSQIESFYDVLEERFMDVNPYCRSRLMQVLNKLCDLEIKNPSRRQQITDYAARSLEDKSSNVRRNAIKLLGRLVATHPFSVLHGGQLSLKDWKERLGKVDAELDALLPPSGSPGLVSNAVNETSIDESLLQDVTMQEADGMDSHQNEPPVPSGPTAEELATSEAINKLQLTRRYYMDALRFIQSLHSASSLVSQLLGSRNKSEVIEAMDFFVILDAYKVEPSKVGIRKMLRLIWTKGNSDEGRSVQAHLIDCYKMLYFEAPSSFGINDAANYVARNIISLTFGATSGELTSLEALLSTMMKAGQIPDTVLHKLWKVYGVQKKEISRTQRRGAIICLGMFAVADPEIVITHLETILRIGLGNLGKADLALAKYTCIALKHICPSGRQRDGPNTMTRLPNDHAVLVKLAAILEVPSVSQDWFGLAEQAVNAIYALSQHPDVLATEIIRRKTKSVFSVNRISEENQGVPSSYPDGQTADGNVKLSQLLFLVGHVAIKQIVHLELHELDFKRRKAASEKTKLAVHSPAGPGSVAPQTAQNELDLIGGTNEDDFTDAMQHIRERELLFGERSLLSKFGPMLTEICSSNTVYRDRNLQATATLCLTKFMCVSSEFCERNLSLLITIMEKSTDPIIRSNVVIGLGDMAVCFNHLIDENTDFLYRRLNDKEASVKRTCLMTLTFLILAGQVKVKGQLGEMAKCLEDQDKGIADLAKMFFTELATKDNAVYNHFIDVFSLLSADQNIEEDSMKRIVKFLTSFIEKDKHAKQLAEKLASRLSRCNTERQWNDVAYALSLLPHKNEEIQKVVAAGFQFVRGKG</sequence>
<dbReference type="Pfam" id="PF20168">
    <property type="entry name" value="PDS5"/>
    <property type="match status" value="1"/>
</dbReference>
<evidence type="ECO:0000256" key="8">
    <source>
        <dbReference type="ARBA" id="ARBA00023242"/>
    </source>
</evidence>
<evidence type="ECO:0000256" key="9">
    <source>
        <dbReference type="ARBA" id="ARBA00023306"/>
    </source>
</evidence>
<dbReference type="InterPro" id="IPR011989">
    <property type="entry name" value="ARM-like"/>
</dbReference>
<dbReference type="FunFam" id="1.25.10.10:FF:000272">
    <property type="entry name" value="Condensin complex subunit 1"/>
    <property type="match status" value="1"/>
</dbReference>
<keyword evidence="7 10" id="KW-0226">DNA condensation</keyword>
<dbReference type="GO" id="GO:0042393">
    <property type="term" value="F:histone binding"/>
    <property type="evidence" value="ECO:0007669"/>
    <property type="project" value="TreeGrafter"/>
</dbReference>
<dbReference type="Pfam" id="PF12922">
    <property type="entry name" value="Cnd1_N"/>
    <property type="match status" value="1"/>
</dbReference>
<evidence type="ECO:0000256" key="1">
    <source>
        <dbReference type="ARBA" id="ARBA00004123"/>
    </source>
</evidence>
<keyword evidence="5 10" id="KW-0132">Cell division</keyword>
<dbReference type="InterPro" id="IPR016024">
    <property type="entry name" value="ARM-type_fold"/>
</dbReference>
<feature type="domain" description="Condensin complex subunit 1 C-terminal" evidence="12">
    <location>
        <begin position="994"/>
        <end position="1154"/>
    </location>
</feature>
<proteinExistence type="inferred from homology"/>
<dbReference type="PIRSF" id="PIRSF017127">
    <property type="entry name" value="Condensin_D2"/>
    <property type="match status" value="1"/>
</dbReference>
<keyword evidence="8" id="KW-0539">Nucleus</keyword>
<evidence type="ECO:0000259" key="12">
    <source>
        <dbReference type="Pfam" id="PF12717"/>
    </source>
</evidence>
<dbReference type="Proteomes" id="UP001375240">
    <property type="component" value="Unassembled WGS sequence"/>
</dbReference>
<evidence type="ECO:0000256" key="7">
    <source>
        <dbReference type="ARBA" id="ARBA00023067"/>
    </source>
</evidence>
<keyword evidence="4" id="KW-0158">Chromosome</keyword>
<keyword evidence="6 10" id="KW-0498">Mitosis</keyword>
<accession>A0AAV9UIR4</accession>
<keyword evidence="9 10" id="KW-0131">Cell cycle</keyword>
<dbReference type="InterPro" id="IPR007673">
    <property type="entry name" value="Condensin_cplx_su1"/>
</dbReference>
<dbReference type="PANTHER" id="PTHR14222:SF2">
    <property type="entry name" value="CONDENSIN COMPLEX SUBUNIT 1"/>
    <property type="match status" value="1"/>
</dbReference>
<evidence type="ECO:0000256" key="11">
    <source>
        <dbReference type="SAM" id="MobiDB-lite"/>
    </source>
</evidence>
<dbReference type="GO" id="GO:0051301">
    <property type="term" value="P:cell division"/>
    <property type="evidence" value="ECO:0007669"/>
    <property type="project" value="UniProtKB-KW"/>
</dbReference>
<evidence type="ECO:0000313" key="15">
    <source>
        <dbReference type="Proteomes" id="UP001375240"/>
    </source>
</evidence>
<dbReference type="Pfam" id="PF12717">
    <property type="entry name" value="Cnd1"/>
    <property type="match status" value="1"/>
</dbReference>
<dbReference type="InterPro" id="IPR032682">
    <property type="entry name" value="Cnd1_C"/>
</dbReference>
<evidence type="ECO:0000256" key="6">
    <source>
        <dbReference type="ARBA" id="ARBA00022776"/>
    </source>
</evidence>
<evidence type="ECO:0000259" key="13">
    <source>
        <dbReference type="Pfam" id="PF12922"/>
    </source>
</evidence>
<comment type="similarity">
    <text evidence="3 10">Belongs to the CND1 (condensin subunit 1) family.</text>
</comment>
<dbReference type="FunFam" id="1.25.10.10:FF:000920">
    <property type="entry name" value="Condensin complex subunit 1"/>
    <property type="match status" value="1"/>
</dbReference>